<evidence type="ECO:0000313" key="3">
    <source>
        <dbReference type="EMBL" id="EEH60816.1"/>
    </source>
</evidence>
<reference evidence="3 4" key="1">
    <citation type="journal article" date="2009" name="Science">
        <title>Green evolution and dynamic adaptations revealed by genomes of the marine picoeukaryotes Micromonas.</title>
        <authorList>
            <person name="Worden A.Z."/>
            <person name="Lee J.H."/>
            <person name="Mock T."/>
            <person name="Rouze P."/>
            <person name="Simmons M.P."/>
            <person name="Aerts A.L."/>
            <person name="Allen A.E."/>
            <person name="Cuvelier M.L."/>
            <person name="Derelle E."/>
            <person name="Everett M.V."/>
            <person name="Foulon E."/>
            <person name="Grimwood J."/>
            <person name="Gundlach H."/>
            <person name="Henrissat B."/>
            <person name="Napoli C."/>
            <person name="McDonald S.M."/>
            <person name="Parker M.S."/>
            <person name="Rombauts S."/>
            <person name="Salamov A."/>
            <person name="Von Dassow P."/>
            <person name="Badger J.H."/>
            <person name="Coutinho P.M."/>
            <person name="Demir E."/>
            <person name="Dubchak I."/>
            <person name="Gentemann C."/>
            <person name="Eikrem W."/>
            <person name="Gready J.E."/>
            <person name="John U."/>
            <person name="Lanier W."/>
            <person name="Lindquist E.A."/>
            <person name="Lucas S."/>
            <person name="Mayer K.F."/>
            <person name="Moreau H."/>
            <person name="Not F."/>
            <person name="Otillar R."/>
            <person name="Panaud O."/>
            <person name="Pangilinan J."/>
            <person name="Paulsen I."/>
            <person name="Piegu B."/>
            <person name="Poliakov A."/>
            <person name="Robbens S."/>
            <person name="Schmutz J."/>
            <person name="Toulza E."/>
            <person name="Wyss T."/>
            <person name="Zelensky A."/>
            <person name="Zhou K."/>
            <person name="Armbrust E.V."/>
            <person name="Bhattacharya D."/>
            <person name="Goodenough U.W."/>
            <person name="Van de Peer Y."/>
            <person name="Grigoriev I.V."/>
        </authorList>
    </citation>
    <scope>NUCLEOTIDE SEQUENCE [LARGE SCALE GENOMIC DNA]</scope>
    <source>
        <strain evidence="3 4">CCMP1545</strain>
    </source>
</reference>
<accession>C1MHW7</accession>
<dbReference type="AlphaFoldDB" id="C1MHW7"/>
<dbReference type="GeneID" id="9681131"/>
<dbReference type="KEGG" id="mpp:MICPUCDRAFT_50347"/>
<evidence type="ECO:0000313" key="4">
    <source>
        <dbReference type="Proteomes" id="UP000001876"/>
    </source>
</evidence>
<dbReference type="EMBL" id="GG663735">
    <property type="protein sequence ID" value="EEH60816.1"/>
    <property type="molecule type" value="Genomic_DNA"/>
</dbReference>
<dbReference type="Proteomes" id="UP000001876">
    <property type="component" value="Unassembled WGS sequence"/>
</dbReference>
<feature type="transmembrane region" description="Helical" evidence="2">
    <location>
        <begin position="231"/>
        <end position="251"/>
    </location>
</feature>
<feature type="transmembrane region" description="Helical" evidence="2">
    <location>
        <begin position="291"/>
        <end position="312"/>
    </location>
</feature>
<keyword evidence="2" id="KW-0472">Membrane</keyword>
<feature type="region of interest" description="Disordered" evidence="1">
    <location>
        <begin position="140"/>
        <end position="183"/>
    </location>
</feature>
<keyword evidence="4" id="KW-1185">Reference proteome</keyword>
<feature type="transmembrane region" description="Helical" evidence="2">
    <location>
        <begin position="333"/>
        <end position="353"/>
    </location>
</feature>
<feature type="compositionally biased region" description="Low complexity" evidence="1">
    <location>
        <begin position="167"/>
        <end position="183"/>
    </location>
</feature>
<protein>
    <submittedName>
        <fullName evidence="3">Predicted protein</fullName>
    </submittedName>
</protein>
<dbReference type="RefSeq" id="XP_003055564.1">
    <property type="nucleotide sequence ID" value="XM_003055518.1"/>
</dbReference>
<feature type="compositionally biased region" description="Low complexity" evidence="1">
    <location>
        <begin position="42"/>
        <end position="51"/>
    </location>
</feature>
<evidence type="ECO:0000256" key="2">
    <source>
        <dbReference type="SAM" id="Phobius"/>
    </source>
</evidence>
<sequence length="370" mass="38217">MSRARWSDDGGSDSGSSALYSDSDRGDGGTRTGDFLRRAPPATTTTTTDAGAGAGAGDDDARVRSRTVRSKAGWGDVTARGSGEKPSRPHLPPDRARRDRGPSSASIIADALGKVVDADDAFHDDVEMARRGAAGGYNYAAADDDERDTTPLRGGGGARGQSRRARAAAANASSSGTGGAARASARGRLDLSSVLLKAGTRSRWAATTGGGEIGAWTARHAAAVADGRATAGWLMVCVLVMFIGGLIAQFWESAGQWSAPQHHLPVATLTAIAALQGGKGVLGSDKKTATLLQLGHVFVLCFAVGVDAWVMTKTREVIESKYSNSQYDRARRIAEGGMAVAMAGKCVALPIAIAHARRVVWPGTGEASRD</sequence>
<name>C1MHW7_MICPC</name>
<keyword evidence="2" id="KW-1133">Transmembrane helix</keyword>
<organism evidence="4">
    <name type="scientific">Micromonas pusilla (strain CCMP1545)</name>
    <name type="common">Picoplanktonic green alga</name>
    <dbReference type="NCBI Taxonomy" id="564608"/>
    <lineage>
        <taxon>Eukaryota</taxon>
        <taxon>Viridiplantae</taxon>
        <taxon>Chlorophyta</taxon>
        <taxon>Mamiellophyceae</taxon>
        <taxon>Mamiellales</taxon>
        <taxon>Mamiellaceae</taxon>
        <taxon>Micromonas</taxon>
    </lineage>
</organism>
<proteinExistence type="predicted"/>
<keyword evidence="2" id="KW-0812">Transmembrane</keyword>
<evidence type="ECO:0000256" key="1">
    <source>
        <dbReference type="SAM" id="MobiDB-lite"/>
    </source>
</evidence>
<feature type="region of interest" description="Disordered" evidence="1">
    <location>
        <begin position="1"/>
        <end position="103"/>
    </location>
</feature>
<feature type="compositionally biased region" description="Basic and acidic residues" evidence="1">
    <location>
        <begin position="82"/>
        <end position="101"/>
    </location>
</feature>
<dbReference type="OMA" id="FWESAGQ"/>
<gene>
    <name evidence="3" type="ORF">MICPUCDRAFT_50347</name>
</gene>